<evidence type="ECO:0000313" key="3">
    <source>
        <dbReference type="Proteomes" id="UP000198393"/>
    </source>
</evidence>
<feature type="domain" description="Secretion system C-terminal sorting" evidence="1">
    <location>
        <begin position="470"/>
        <end position="531"/>
    </location>
</feature>
<evidence type="ECO:0000259" key="1">
    <source>
        <dbReference type="Pfam" id="PF18962"/>
    </source>
</evidence>
<dbReference type="InterPro" id="IPR026444">
    <property type="entry name" value="Secre_tail"/>
</dbReference>
<keyword evidence="3" id="KW-1185">Reference proteome</keyword>
<dbReference type="EMBL" id="FZPD01000005">
    <property type="protein sequence ID" value="SNT28894.1"/>
    <property type="molecule type" value="Genomic_DNA"/>
</dbReference>
<reference evidence="2 3" key="1">
    <citation type="submission" date="2017-06" db="EMBL/GenBank/DDBJ databases">
        <authorList>
            <person name="Kim H.J."/>
            <person name="Triplett B.A."/>
        </authorList>
    </citation>
    <scope>NUCLEOTIDE SEQUENCE [LARGE SCALE GENOMIC DNA]</scope>
    <source>
        <strain evidence="2 3">DSM 19307</strain>
    </source>
</reference>
<dbReference type="Pfam" id="PF18962">
    <property type="entry name" value="Por_Secre_tail"/>
    <property type="match status" value="1"/>
</dbReference>
<evidence type="ECO:0000313" key="2">
    <source>
        <dbReference type="EMBL" id="SNT28894.1"/>
    </source>
</evidence>
<sequence length="535" mass="63808">MKTIYYLFICIIFVGPLFSQPSDPIDPIYSRFIITDNKSQKIEMKYSQSKLLTERIIFTLDSSINRWIPQSKVENDYNVYDSVTNIRYYYYSNEAETWIQWRDDSFTYDGRKLILEEVYTWEESGRSWQPQSKIELIYDTSGLLIENAKYFYSSIDELWLPSFKTVYEFDSVGNRNRWHYSSAFNNKYEWGDPIRYYEIFNELGQITKIEDYNGSTLFGTEIYQYNSLGKISLFEEYHYDDKTDRIEYYYDALGLLSREVRYKYGEFRYPHEEELFDYFENTNLLEEYYLLTYDSFSYPKDAYRLLNQYDNNNFLIKKLHMTTDKEYNQFYYRDTNIITREEEFEYDPVGRLVEEKSTTYLEDIIGDYLKKYFYDPPKTQEIDFPLPEFFYVNSNQKMDANATSELQITYIIESENAELISKDTLLITNEGEVKITATQEGNGFWQEANPVSITFNSTILSSNFKNNSKIYPNPANNSLSIEIEEFQKASIYDLKGKEIQTSNRSKFDLYIPSGTYLLRIKKTNGSIISIKLVKN</sequence>
<accession>A0A239LH66</accession>
<dbReference type="Gene3D" id="2.40.128.720">
    <property type="match status" value="2"/>
</dbReference>
<dbReference type="Proteomes" id="UP000198393">
    <property type="component" value="Unassembled WGS sequence"/>
</dbReference>
<dbReference type="OrthoDB" id="965941at2"/>
<protein>
    <submittedName>
        <fullName evidence="2">Por secretion system C-terminal sorting domain-containing protein</fullName>
    </submittedName>
</protein>
<dbReference type="NCBIfam" id="TIGR04183">
    <property type="entry name" value="Por_Secre_tail"/>
    <property type="match status" value="1"/>
</dbReference>
<dbReference type="RefSeq" id="WP_089357879.1">
    <property type="nucleotide sequence ID" value="NZ_FZPD01000005.1"/>
</dbReference>
<name>A0A239LH66_EKHLU</name>
<organism evidence="2 3">
    <name type="scientific">Ekhidna lutea</name>
    <dbReference type="NCBI Taxonomy" id="447679"/>
    <lineage>
        <taxon>Bacteria</taxon>
        <taxon>Pseudomonadati</taxon>
        <taxon>Bacteroidota</taxon>
        <taxon>Cytophagia</taxon>
        <taxon>Cytophagales</taxon>
        <taxon>Reichenbachiellaceae</taxon>
        <taxon>Ekhidna</taxon>
    </lineage>
</organism>
<dbReference type="AlphaFoldDB" id="A0A239LH66"/>
<gene>
    <name evidence="2" type="ORF">SAMN05421640_3209</name>
</gene>
<proteinExistence type="predicted"/>